<dbReference type="EMBL" id="BRXZ01002040">
    <property type="protein sequence ID" value="GMH52939.1"/>
    <property type="molecule type" value="Genomic_DNA"/>
</dbReference>
<evidence type="ECO:0008006" key="3">
    <source>
        <dbReference type="Google" id="ProtNLM"/>
    </source>
</evidence>
<comment type="caution">
    <text evidence="1">The sequence shown here is derived from an EMBL/GenBank/DDBJ whole genome shotgun (WGS) entry which is preliminary data.</text>
</comment>
<organism evidence="1 2">
    <name type="scientific">Triparma retinervis</name>
    <dbReference type="NCBI Taxonomy" id="2557542"/>
    <lineage>
        <taxon>Eukaryota</taxon>
        <taxon>Sar</taxon>
        <taxon>Stramenopiles</taxon>
        <taxon>Ochrophyta</taxon>
        <taxon>Bolidophyceae</taxon>
        <taxon>Parmales</taxon>
        <taxon>Triparmaceae</taxon>
        <taxon>Triparma</taxon>
    </lineage>
</organism>
<dbReference type="InterPro" id="IPR036691">
    <property type="entry name" value="Endo/exonu/phosph_ase_sf"/>
</dbReference>
<reference evidence="1" key="1">
    <citation type="submission" date="2022-07" db="EMBL/GenBank/DDBJ databases">
        <title>Genome analysis of Parmales, a sister group of diatoms, reveals the evolutionary specialization of diatoms from phago-mixotrophs to photoautotrophs.</title>
        <authorList>
            <person name="Ban H."/>
            <person name="Sato S."/>
            <person name="Yoshikawa S."/>
            <person name="Kazumasa Y."/>
            <person name="Nakamura Y."/>
            <person name="Ichinomiya M."/>
            <person name="Saitoh K."/>
            <person name="Sato N."/>
            <person name="Blanc-Mathieu R."/>
            <person name="Endo H."/>
            <person name="Kuwata A."/>
            <person name="Ogata H."/>
        </authorList>
    </citation>
    <scope>NUCLEOTIDE SEQUENCE</scope>
</reference>
<sequence length="205" mass="22711">MSKYPIDEVLEDISTAGHGCVAVSIGGIVYVTFHLTPFADKDDDTTRSLQAHSAVDSVVSKYSDRPLLLMGDTNNLSPEDKDRYADEAAICRDSGINYCTSSGHIDYDPIQTLLDGGLNDLCWFTFNTASTDNQREAYNQCSNSCPTSIWDNDIGKNNAKIDYIFGNDAFLEAYGVLHSRVQVNANTDWASDHYPIELMFAKKLQ</sequence>
<dbReference type="Proteomes" id="UP001165082">
    <property type="component" value="Unassembled WGS sequence"/>
</dbReference>
<dbReference type="SUPFAM" id="SSF56219">
    <property type="entry name" value="DNase I-like"/>
    <property type="match status" value="1"/>
</dbReference>
<evidence type="ECO:0000313" key="2">
    <source>
        <dbReference type="Proteomes" id="UP001165082"/>
    </source>
</evidence>
<gene>
    <name evidence="1" type="ORF">TrRE_jg7960</name>
</gene>
<dbReference type="OrthoDB" id="200455at2759"/>
<keyword evidence="2" id="KW-1185">Reference proteome</keyword>
<protein>
    <recommendedName>
        <fullName evidence="3">Endonuclease/exonuclease/phosphatase domain-containing protein</fullName>
    </recommendedName>
</protein>
<accession>A0A9W7DQY3</accession>
<proteinExistence type="predicted"/>
<name>A0A9W7DQY3_9STRA</name>
<dbReference type="AlphaFoldDB" id="A0A9W7DQY3"/>
<dbReference type="Gene3D" id="3.60.10.10">
    <property type="entry name" value="Endonuclease/exonuclease/phosphatase"/>
    <property type="match status" value="1"/>
</dbReference>
<evidence type="ECO:0000313" key="1">
    <source>
        <dbReference type="EMBL" id="GMH52939.1"/>
    </source>
</evidence>